<gene>
    <name evidence="11" type="ORF">WM16_31795</name>
</gene>
<dbReference type="Gene3D" id="1.20.1250.20">
    <property type="entry name" value="MFS general substrate transporter like domains"/>
    <property type="match status" value="1"/>
</dbReference>
<feature type="transmembrane region" description="Helical" evidence="9">
    <location>
        <begin position="173"/>
        <end position="192"/>
    </location>
</feature>
<feature type="transmembrane region" description="Helical" evidence="9">
    <location>
        <begin position="383"/>
        <end position="401"/>
    </location>
</feature>
<feature type="transmembrane region" description="Helical" evidence="9">
    <location>
        <begin position="100"/>
        <end position="128"/>
    </location>
</feature>
<keyword evidence="3" id="KW-0813">Transport</keyword>
<evidence type="ECO:0000256" key="3">
    <source>
        <dbReference type="ARBA" id="ARBA00022448"/>
    </source>
</evidence>
<keyword evidence="8 9" id="KW-0472">Membrane</keyword>
<sequence>MIVAASIGNALELFDFTVFSFFAAIIGQQFFPVASEAGQLLLALATFGVGFVARPAGSVIIGSYADRHGRRAAMTLTIGLMVLGTALIGCTPAYSQIGIVAPILIVAGRLLQGLSAGGEVGTSTAYLMESGALERRGYMVSWQMASQGASVLLGALFGFLLTKALSRDDLVAWGWRVPFIFGLLIGPVGLYIRRNLHETLVREESRRWPVAELLHRYLGRIGHGVLLIISGTTAVYILGFYMPLYAVKELHLPQAASYLSGCAAGVAVMGGAIVSSRVLDHVRSRKTVLYATSGATLLLVYPLLALVYCRPSIALLMSTVFVVMFICAIGAAAFLLLMLEQFPAHIRVTGLSVTYAIGVTIFGGFAQFNVTWLIQATGNPMSLAWYLLATSGISFLALFSFRETKEL</sequence>
<dbReference type="AlphaFoldDB" id="A0A108CZN8"/>
<feature type="transmembrane region" description="Helical" evidence="9">
    <location>
        <begin position="256"/>
        <end position="275"/>
    </location>
</feature>
<dbReference type="InterPro" id="IPR011701">
    <property type="entry name" value="MFS"/>
</dbReference>
<evidence type="ECO:0000259" key="10">
    <source>
        <dbReference type="PROSITE" id="PS50850"/>
    </source>
</evidence>
<dbReference type="InterPro" id="IPR036259">
    <property type="entry name" value="MFS_trans_sf"/>
</dbReference>
<feature type="transmembrane region" description="Helical" evidence="9">
    <location>
        <begin position="287"/>
        <end position="308"/>
    </location>
</feature>
<evidence type="ECO:0000256" key="1">
    <source>
        <dbReference type="ARBA" id="ARBA00004651"/>
    </source>
</evidence>
<dbReference type="Proteomes" id="UP000065504">
    <property type="component" value="Unassembled WGS sequence"/>
</dbReference>
<dbReference type="PROSITE" id="PS50850">
    <property type="entry name" value="MFS"/>
    <property type="match status" value="1"/>
</dbReference>
<protein>
    <submittedName>
        <fullName evidence="11">MFS transporter</fullName>
    </submittedName>
</protein>
<dbReference type="RefSeq" id="WP_060232719.1">
    <property type="nucleotide sequence ID" value="NZ_LPLU01000020.1"/>
</dbReference>
<proteinExistence type="inferred from homology"/>
<keyword evidence="4" id="KW-1003">Cell membrane</keyword>
<dbReference type="GO" id="GO:0005886">
    <property type="term" value="C:plasma membrane"/>
    <property type="evidence" value="ECO:0007669"/>
    <property type="project" value="UniProtKB-SubCell"/>
</dbReference>
<feature type="transmembrane region" description="Helical" evidence="9">
    <location>
        <begin position="73"/>
        <end position="94"/>
    </location>
</feature>
<evidence type="ECO:0000256" key="4">
    <source>
        <dbReference type="ARBA" id="ARBA00022475"/>
    </source>
</evidence>
<dbReference type="GO" id="GO:0015293">
    <property type="term" value="F:symporter activity"/>
    <property type="evidence" value="ECO:0007669"/>
    <property type="project" value="UniProtKB-KW"/>
</dbReference>
<dbReference type="InterPro" id="IPR005829">
    <property type="entry name" value="Sugar_transporter_CS"/>
</dbReference>
<accession>A0A108CZN8</accession>
<evidence type="ECO:0000256" key="9">
    <source>
        <dbReference type="SAM" id="Phobius"/>
    </source>
</evidence>
<feature type="transmembrane region" description="Helical" evidence="9">
    <location>
        <begin position="224"/>
        <end position="244"/>
    </location>
</feature>
<organism evidence="11 12">
    <name type="scientific">Burkholderia ubonensis</name>
    <dbReference type="NCBI Taxonomy" id="101571"/>
    <lineage>
        <taxon>Bacteria</taxon>
        <taxon>Pseudomonadati</taxon>
        <taxon>Pseudomonadota</taxon>
        <taxon>Betaproteobacteria</taxon>
        <taxon>Burkholderiales</taxon>
        <taxon>Burkholderiaceae</taxon>
        <taxon>Burkholderia</taxon>
        <taxon>Burkholderia cepacia complex</taxon>
    </lineage>
</organism>
<evidence type="ECO:0000256" key="7">
    <source>
        <dbReference type="ARBA" id="ARBA00022989"/>
    </source>
</evidence>
<reference evidence="11 12" key="1">
    <citation type="submission" date="2015-11" db="EMBL/GenBank/DDBJ databases">
        <title>Expanding the genomic diversity of Burkholderia species for the development of highly accurate diagnostics.</title>
        <authorList>
            <person name="Sahl J."/>
            <person name="Keim P."/>
            <person name="Wagner D."/>
        </authorList>
    </citation>
    <scope>NUCLEOTIDE SEQUENCE [LARGE SCALE GENOMIC DNA]</scope>
    <source>
        <strain evidence="11 12">MSMB782WGS</strain>
    </source>
</reference>
<comment type="similarity">
    <text evidence="2">Belongs to the major facilitator superfamily. Metabolite:H+ Symporter (MHS) family (TC 2.A.1.6) family.</text>
</comment>
<dbReference type="InterPro" id="IPR020846">
    <property type="entry name" value="MFS_dom"/>
</dbReference>
<dbReference type="PROSITE" id="PS00217">
    <property type="entry name" value="SUGAR_TRANSPORT_2"/>
    <property type="match status" value="1"/>
</dbReference>
<dbReference type="FunFam" id="1.20.1250.20:FF:000001">
    <property type="entry name" value="Dicarboxylate MFS transporter"/>
    <property type="match status" value="1"/>
</dbReference>
<evidence type="ECO:0000256" key="2">
    <source>
        <dbReference type="ARBA" id="ARBA00008240"/>
    </source>
</evidence>
<dbReference type="SUPFAM" id="SSF103473">
    <property type="entry name" value="MFS general substrate transporter"/>
    <property type="match status" value="1"/>
</dbReference>
<feature type="transmembrane region" description="Helical" evidence="9">
    <location>
        <begin position="12"/>
        <end position="31"/>
    </location>
</feature>
<dbReference type="EMBL" id="LPLU01000020">
    <property type="protein sequence ID" value="KWK83822.1"/>
    <property type="molecule type" value="Genomic_DNA"/>
</dbReference>
<feature type="transmembrane region" description="Helical" evidence="9">
    <location>
        <begin position="314"/>
        <end position="339"/>
    </location>
</feature>
<evidence type="ECO:0000313" key="12">
    <source>
        <dbReference type="Proteomes" id="UP000065504"/>
    </source>
</evidence>
<keyword evidence="6" id="KW-0769">Symport</keyword>
<evidence type="ECO:0000313" key="11">
    <source>
        <dbReference type="EMBL" id="KWK83822.1"/>
    </source>
</evidence>
<comment type="caution">
    <text evidence="11">The sequence shown here is derived from an EMBL/GenBank/DDBJ whole genome shotgun (WGS) entry which is preliminary data.</text>
</comment>
<feature type="domain" description="Major facilitator superfamily (MFS) profile" evidence="10">
    <location>
        <begin position="1"/>
        <end position="406"/>
    </location>
</feature>
<evidence type="ECO:0000256" key="8">
    <source>
        <dbReference type="ARBA" id="ARBA00023136"/>
    </source>
</evidence>
<feature type="transmembrane region" description="Helical" evidence="9">
    <location>
        <begin position="37"/>
        <end position="61"/>
    </location>
</feature>
<evidence type="ECO:0000256" key="6">
    <source>
        <dbReference type="ARBA" id="ARBA00022847"/>
    </source>
</evidence>
<feature type="transmembrane region" description="Helical" evidence="9">
    <location>
        <begin position="351"/>
        <end position="371"/>
    </location>
</feature>
<name>A0A108CZN8_9BURK</name>
<dbReference type="PANTHER" id="PTHR43528:SF3">
    <property type="entry name" value="CITRATE-PROTON SYMPORTER"/>
    <property type="match status" value="1"/>
</dbReference>
<feature type="transmembrane region" description="Helical" evidence="9">
    <location>
        <begin position="140"/>
        <end position="161"/>
    </location>
</feature>
<keyword evidence="5 9" id="KW-0812">Transmembrane</keyword>
<dbReference type="InterPro" id="IPR051084">
    <property type="entry name" value="H+-coupled_symporters"/>
</dbReference>
<keyword evidence="7 9" id="KW-1133">Transmembrane helix</keyword>
<comment type="subcellular location">
    <subcellularLocation>
        <location evidence="1">Cell membrane</location>
        <topology evidence="1">Multi-pass membrane protein</topology>
    </subcellularLocation>
</comment>
<dbReference type="Pfam" id="PF07690">
    <property type="entry name" value="MFS_1"/>
    <property type="match status" value="1"/>
</dbReference>
<dbReference type="PANTHER" id="PTHR43528">
    <property type="entry name" value="ALPHA-KETOGLUTARATE PERMEASE"/>
    <property type="match status" value="1"/>
</dbReference>
<evidence type="ECO:0000256" key="5">
    <source>
        <dbReference type="ARBA" id="ARBA00022692"/>
    </source>
</evidence>